<evidence type="ECO:0000313" key="2">
    <source>
        <dbReference type="Proteomes" id="UP001353858"/>
    </source>
</evidence>
<proteinExistence type="predicted"/>
<dbReference type="Proteomes" id="UP001353858">
    <property type="component" value="Unassembled WGS sequence"/>
</dbReference>
<protein>
    <submittedName>
        <fullName evidence="1">Uncharacterized protein</fullName>
    </submittedName>
</protein>
<evidence type="ECO:0000313" key="1">
    <source>
        <dbReference type="EMBL" id="KAK4883471.1"/>
    </source>
</evidence>
<accession>A0AAN7SBN2</accession>
<name>A0AAN7SBN2_9COLE</name>
<sequence length="90" mass="10888">MVFPRKNFKHHMLNGAPPGTLGLATPSGWINGEFFPSQLKWIQRYLKFSNRIKISKKNYPKILRRWKKIRRKLKKNCRKLPEKWKKILEV</sequence>
<keyword evidence="2" id="KW-1185">Reference proteome</keyword>
<dbReference type="AlphaFoldDB" id="A0AAN7SBN2"/>
<comment type="caution">
    <text evidence="1">The sequence shown here is derived from an EMBL/GenBank/DDBJ whole genome shotgun (WGS) entry which is preliminary data.</text>
</comment>
<organism evidence="1 2">
    <name type="scientific">Aquatica leii</name>
    <dbReference type="NCBI Taxonomy" id="1421715"/>
    <lineage>
        <taxon>Eukaryota</taxon>
        <taxon>Metazoa</taxon>
        <taxon>Ecdysozoa</taxon>
        <taxon>Arthropoda</taxon>
        <taxon>Hexapoda</taxon>
        <taxon>Insecta</taxon>
        <taxon>Pterygota</taxon>
        <taxon>Neoptera</taxon>
        <taxon>Endopterygota</taxon>
        <taxon>Coleoptera</taxon>
        <taxon>Polyphaga</taxon>
        <taxon>Elateriformia</taxon>
        <taxon>Elateroidea</taxon>
        <taxon>Lampyridae</taxon>
        <taxon>Luciolinae</taxon>
        <taxon>Aquatica</taxon>
    </lineage>
</organism>
<reference evidence="2" key="1">
    <citation type="submission" date="2023-01" db="EMBL/GenBank/DDBJ databases">
        <title>Key to firefly adult light organ development and bioluminescence: homeobox transcription factors regulate luciferase expression and transportation to peroxisome.</title>
        <authorList>
            <person name="Fu X."/>
        </authorList>
    </citation>
    <scope>NUCLEOTIDE SEQUENCE [LARGE SCALE GENOMIC DNA]</scope>
</reference>
<dbReference type="EMBL" id="JARPUR010000002">
    <property type="protein sequence ID" value="KAK4883471.1"/>
    <property type="molecule type" value="Genomic_DNA"/>
</dbReference>
<gene>
    <name evidence="1" type="ORF">RN001_006790</name>
</gene>